<sequence length="88" mass="9923">MGFNRNIWLVASGILLALVAEQAYGQLLPIEPMVPGGDCTLMCIKKCFQTCSAGYDTLNECERDCSRGCIRCILSRYPFENTWRHSIE</sequence>
<accession>A0A131YG17</accession>
<organism evidence="2">
    <name type="scientific">Rhipicephalus appendiculatus</name>
    <name type="common">Brown ear tick</name>
    <dbReference type="NCBI Taxonomy" id="34631"/>
    <lineage>
        <taxon>Eukaryota</taxon>
        <taxon>Metazoa</taxon>
        <taxon>Ecdysozoa</taxon>
        <taxon>Arthropoda</taxon>
        <taxon>Chelicerata</taxon>
        <taxon>Arachnida</taxon>
        <taxon>Acari</taxon>
        <taxon>Parasitiformes</taxon>
        <taxon>Ixodida</taxon>
        <taxon>Ixodoidea</taxon>
        <taxon>Ixodidae</taxon>
        <taxon>Rhipicephalinae</taxon>
        <taxon>Rhipicephalus</taxon>
        <taxon>Rhipicephalus</taxon>
    </lineage>
</organism>
<feature type="chain" id="PRO_5007284994" evidence="1">
    <location>
        <begin position="26"/>
        <end position="88"/>
    </location>
</feature>
<reference evidence="2" key="1">
    <citation type="journal article" date="2016" name="Ticks Tick Borne Dis.">
        <title>De novo assembly and annotation of the salivary gland transcriptome of Rhipicephalus appendiculatus male and female ticks during blood feeding.</title>
        <authorList>
            <person name="de Castro M.H."/>
            <person name="de Klerk D."/>
            <person name="Pienaar R."/>
            <person name="Latif A.A."/>
            <person name="Rees D.J."/>
            <person name="Mans B.J."/>
        </authorList>
    </citation>
    <scope>NUCLEOTIDE SEQUENCE</scope>
    <source>
        <tissue evidence="2">Salivary glands</tissue>
    </source>
</reference>
<dbReference type="EMBL" id="GEDV01011135">
    <property type="protein sequence ID" value="JAP77422.1"/>
    <property type="molecule type" value="Transcribed_RNA"/>
</dbReference>
<dbReference type="AlphaFoldDB" id="A0A131YG17"/>
<feature type="signal peptide" evidence="1">
    <location>
        <begin position="1"/>
        <end position="25"/>
    </location>
</feature>
<protein>
    <submittedName>
        <fullName evidence="2">Uncharacterized protein</fullName>
    </submittedName>
</protein>
<evidence type="ECO:0000313" key="2">
    <source>
        <dbReference type="EMBL" id="JAP77422.1"/>
    </source>
</evidence>
<evidence type="ECO:0000256" key="1">
    <source>
        <dbReference type="SAM" id="SignalP"/>
    </source>
</evidence>
<proteinExistence type="predicted"/>
<name>A0A131YG17_RHIAP</name>
<keyword evidence="1" id="KW-0732">Signal</keyword>